<reference evidence="4 5" key="1">
    <citation type="journal article" date="2015" name="Nature">
        <title>rRNA introns, odd ribosomes, and small enigmatic genomes across a large radiation of phyla.</title>
        <authorList>
            <person name="Brown C.T."/>
            <person name="Hug L.A."/>
            <person name="Thomas B.C."/>
            <person name="Sharon I."/>
            <person name="Castelle C.J."/>
            <person name="Singh A."/>
            <person name="Wilkins M.J."/>
            <person name="Williams K.H."/>
            <person name="Banfield J.F."/>
        </authorList>
    </citation>
    <scope>NUCLEOTIDE SEQUENCE [LARGE SCALE GENOMIC DNA]</scope>
</reference>
<name>A0A0F9ZI21_9BACT</name>
<comment type="caution">
    <text evidence="4">The sequence shown here is derived from an EMBL/GenBank/DDBJ whole genome shotgun (WGS) entry which is preliminary data.</text>
</comment>
<dbReference type="UniPathway" id="UPA00124"/>
<dbReference type="InterPro" id="IPR011051">
    <property type="entry name" value="RmlC_Cupin_sf"/>
</dbReference>
<dbReference type="AlphaFoldDB" id="A0A0F9ZI21"/>
<comment type="function">
    <text evidence="3">Catalyzes the epimerization of the C3' and C5'positions of dTDP-6-deoxy-D-xylo-4-hexulose, forming dTDP-6-deoxy-L-lyxo-4-hexulose.</text>
</comment>
<dbReference type="PATRIC" id="fig|1619089.3.peg.514"/>
<dbReference type="InterPro" id="IPR000888">
    <property type="entry name" value="RmlC-like"/>
</dbReference>
<dbReference type="EMBL" id="LBOV01000011">
    <property type="protein sequence ID" value="KKP43818.1"/>
    <property type="molecule type" value="Genomic_DNA"/>
</dbReference>
<dbReference type="NCBIfam" id="TIGR01221">
    <property type="entry name" value="rmlC"/>
    <property type="match status" value="1"/>
</dbReference>
<comment type="subunit">
    <text evidence="3">Homodimer.</text>
</comment>
<proteinExistence type="inferred from homology"/>
<dbReference type="SUPFAM" id="SSF51182">
    <property type="entry name" value="RmlC-like cupins"/>
    <property type="match status" value="1"/>
</dbReference>
<comment type="similarity">
    <text evidence="3">Belongs to the dTDP-4-dehydrorhamnose 3,5-epimerase family.</text>
</comment>
<dbReference type="GO" id="GO:0008830">
    <property type="term" value="F:dTDP-4-dehydrorhamnose 3,5-epimerase activity"/>
    <property type="evidence" value="ECO:0007669"/>
    <property type="project" value="UniProtKB-UniRule"/>
</dbReference>
<organism evidence="4 5">
    <name type="scientific">candidate division WS6 bacterium GW2011_GWC1_33_20</name>
    <dbReference type="NCBI Taxonomy" id="1619089"/>
    <lineage>
        <taxon>Bacteria</taxon>
        <taxon>Candidatus Dojkabacteria</taxon>
    </lineage>
</organism>
<dbReference type="InterPro" id="IPR014710">
    <property type="entry name" value="RmlC-like_jellyroll"/>
</dbReference>
<dbReference type="CDD" id="cd00438">
    <property type="entry name" value="cupin_RmlC"/>
    <property type="match status" value="1"/>
</dbReference>
<dbReference type="PANTHER" id="PTHR21047:SF2">
    <property type="entry name" value="THYMIDINE DIPHOSPHO-4-KETO-RHAMNOSE 3,5-EPIMERASE"/>
    <property type="match status" value="1"/>
</dbReference>
<dbReference type="GO" id="GO:0019305">
    <property type="term" value="P:dTDP-rhamnose biosynthetic process"/>
    <property type="evidence" value="ECO:0007669"/>
    <property type="project" value="UniProtKB-UniRule"/>
</dbReference>
<evidence type="ECO:0000313" key="5">
    <source>
        <dbReference type="Proteomes" id="UP000034302"/>
    </source>
</evidence>
<comment type="pathway">
    <text evidence="3">Carbohydrate biosynthesis; dTDP-L-rhamnose biosynthesis.</text>
</comment>
<gene>
    <name evidence="4" type="ORF">UR34_C0011G0072</name>
</gene>
<dbReference type="Pfam" id="PF00908">
    <property type="entry name" value="dTDP_sugar_isom"/>
    <property type="match status" value="1"/>
</dbReference>
<feature type="active site" description="Proton acceptor" evidence="1">
    <location>
        <position position="61"/>
    </location>
</feature>
<feature type="site" description="Participates in a stacking interaction with the thymidine ring of dTDP-4-oxo-6-deoxyglucose" evidence="2">
    <location>
        <position position="137"/>
    </location>
</feature>
<feature type="active site" description="Proton donor" evidence="1">
    <location>
        <position position="131"/>
    </location>
</feature>
<keyword evidence="3 4" id="KW-0413">Isomerase</keyword>
<dbReference type="GO" id="GO:0005829">
    <property type="term" value="C:cytosol"/>
    <property type="evidence" value="ECO:0007669"/>
    <property type="project" value="TreeGrafter"/>
</dbReference>
<protein>
    <recommendedName>
        <fullName evidence="3">dTDP-4-dehydrorhamnose 3,5-epimerase</fullName>
        <ecNumber evidence="3">5.1.3.13</ecNumber>
    </recommendedName>
    <alternativeName>
        <fullName evidence="3">Thymidine diphospho-4-keto-rhamnose 3,5-epimerase</fullName>
    </alternativeName>
</protein>
<dbReference type="Gene3D" id="2.60.120.10">
    <property type="entry name" value="Jelly Rolls"/>
    <property type="match status" value="1"/>
</dbReference>
<evidence type="ECO:0000313" key="4">
    <source>
        <dbReference type="EMBL" id="KKP43818.1"/>
    </source>
</evidence>
<dbReference type="GO" id="GO:0000271">
    <property type="term" value="P:polysaccharide biosynthetic process"/>
    <property type="evidence" value="ECO:0007669"/>
    <property type="project" value="TreeGrafter"/>
</dbReference>
<dbReference type="EC" id="5.1.3.13" evidence="3"/>
<dbReference type="PANTHER" id="PTHR21047">
    <property type="entry name" value="DTDP-6-DEOXY-D-GLUCOSE-3,5 EPIMERASE"/>
    <property type="match status" value="1"/>
</dbReference>
<evidence type="ECO:0000256" key="3">
    <source>
        <dbReference type="RuleBase" id="RU364069"/>
    </source>
</evidence>
<evidence type="ECO:0000256" key="2">
    <source>
        <dbReference type="PIRSR" id="PIRSR600888-3"/>
    </source>
</evidence>
<accession>A0A0F9ZI21</accession>
<sequence length="189" mass="21814">MEFRKLSIPGLVLIKPDVFGDSRGFFKETYNEEKFKENGIDIKWVQSNYSRSTKGVLRGLHWQKEPFAQDKLVRVATGRVLDVAVDIRVGSPTFGQYEAVELSDENHNIFLVPKGFAHGFLVLSESADFEYQVSAPYNKESERALNWKDTDTNIDWKLEGEQPLLSEKDKLNPFLKDINPEELFKFVHQ</sequence>
<dbReference type="Proteomes" id="UP000034302">
    <property type="component" value="Unassembled WGS sequence"/>
</dbReference>
<comment type="catalytic activity">
    <reaction evidence="3">
        <text>dTDP-4-dehydro-6-deoxy-alpha-D-glucose = dTDP-4-dehydro-beta-L-rhamnose</text>
        <dbReference type="Rhea" id="RHEA:16969"/>
        <dbReference type="ChEBI" id="CHEBI:57649"/>
        <dbReference type="ChEBI" id="CHEBI:62830"/>
        <dbReference type="EC" id="5.1.3.13"/>
    </reaction>
</comment>
<evidence type="ECO:0000256" key="1">
    <source>
        <dbReference type="PIRSR" id="PIRSR600888-1"/>
    </source>
</evidence>